<gene>
    <name evidence="2" type="ORF">AVDCRST_MAG22-1854</name>
</gene>
<dbReference type="AlphaFoldDB" id="A0A6J4PH23"/>
<name>A0A6J4PH23_9ACTN</name>
<dbReference type="EMBL" id="CADCUV010000076">
    <property type="protein sequence ID" value="CAA9410765.1"/>
    <property type="molecule type" value="Genomic_DNA"/>
</dbReference>
<sequence length="55" mass="6621">WTDGERSAWPRRPNACGAPVSGPTRWRDAWAWTWPGSRRWSRRPKRTRRPPPRRV</sequence>
<evidence type="ECO:0000256" key="1">
    <source>
        <dbReference type="SAM" id="MobiDB-lite"/>
    </source>
</evidence>
<feature type="non-terminal residue" evidence="2">
    <location>
        <position position="55"/>
    </location>
</feature>
<protein>
    <submittedName>
        <fullName evidence="2">Uncharacterized protein</fullName>
    </submittedName>
</protein>
<feature type="region of interest" description="Disordered" evidence="1">
    <location>
        <begin position="1"/>
        <end position="24"/>
    </location>
</feature>
<organism evidence="2">
    <name type="scientific">uncultured Rubrobacteraceae bacterium</name>
    <dbReference type="NCBI Taxonomy" id="349277"/>
    <lineage>
        <taxon>Bacteria</taxon>
        <taxon>Bacillati</taxon>
        <taxon>Actinomycetota</taxon>
        <taxon>Rubrobacteria</taxon>
        <taxon>Rubrobacterales</taxon>
        <taxon>Rubrobacteraceae</taxon>
        <taxon>environmental samples</taxon>
    </lineage>
</organism>
<accession>A0A6J4PH23</accession>
<proteinExistence type="predicted"/>
<feature type="non-terminal residue" evidence="2">
    <location>
        <position position="1"/>
    </location>
</feature>
<reference evidence="2" key="1">
    <citation type="submission" date="2020-02" db="EMBL/GenBank/DDBJ databases">
        <authorList>
            <person name="Meier V. D."/>
        </authorList>
    </citation>
    <scope>NUCLEOTIDE SEQUENCE</scope>
    <source>
        <strain evidence="2">AVDCRST_MAG22</strain>
    </source>
</reference>
<evidence type="ECO:0000313" key="2">
    <source>
        <dbReference type="EMBL" id="CAA9410765.1"/>
    </source>
</evidence>